<keyword evidence="3 7" id="KW-1133">Transmembrane helix</keyword>
<organism evidence="8 9">
    <name type="scientific">Hafnia alvei FB1</name>
    <dbReference type="NCBI Taxonomy" id="1453496"/>
    <lineage>
        <taxon>Bacteria</taxon>
        <taxon>Pseudomonadati</taxon>
        <taxon>Pseudomonadota</taxon>
        <taxon>Gammaproteobacteria</taxon>
        <taxon>Enterobacterales</taxon>
        <taxon>Hafniaceae</taxon>
        <taxon>Hafnia</taxon>
    </lineage>
</organism>
<dbReference type="GO" id="GO:0005886">
    <property type="term" value="C:plasma membrane"/>
    <property type="evidence" value="ECO:0007669"/>
    <property type="project" value="UniProtKB-SubCell"/>
</dbReference>
<keyword evidence="1 7" id="KW-1003">Cell membrane</keyword>
<evidence type="ECO:0000256" key="6">
    <source>
        <dbReference type="ARBA" id="ARBA00037937"/>
    </source>
</evidence>
<keyword evidence="2 7" id="KW-0812">Transmembrane</keyword>
<evidence type="ECO:0000313" key="9">
    <source>
        <dbReference type="Proteomes" id="UP000029986"/>
    </source>
</evidence>
<accession>A0A097R3M2</accession>
<dbReference type="PANTHER" id="PTHR38766:SF1">
    <property type="entry name" value="FLAGELLAR PROTEIN FLIO"/>
    <property type="match status" value="1"/>
</dbReference>
<keyword evidence="4 7" id="KW-0472">Membrane</keyword>
<keyword evidence="8" id="KW-0966">Cell projection</keyword>
<name>A0A097R3M2_HAFAL</name>
<dbReference type="RefSeq" id="WP_025802270.1">
    <property type="nucleotide sequence ID" value="NZ_CP009706.1"/>
</dbReference>
<keyword evidence="5 7" id="KW-0975">Bacterial flagellum</keyword>
<dbReference type="eggNOG" id="COG3190">
    <property type="taxonomic scope" value="Bacteria"/>
</dbReference>
<dbReference type="AlphaFoldDB" id="A0A097R3M2"/>
<reference evidence="8 9" key="1">
    <citation type="journal article" date="2014" name="Gut Pathog.">
        <title>Gene clusters of Hafnia alvei strain FB1 important in survival and pathogenesis: a draft genome perspective.</title>
        <authorList>
            <person name="Tan J.Y."/>
            <person name="Yin W.F."/>
            <person name="Chan K.G."/>
        </authorList>
    </citation>
    <scope>NUCLEOTIDE SEQUENCE [LARGE SCALE GENOMIC DNA]</scope>
    <source>
        <strain evidence="8 9">FB1</strain>
    </source>
</reference>
<evidence type="ECO:0000256" key="3">
    <source>
        <dbReference type="ARBA" id="ARBA00022989"/>
    </source>
</evidence>
<evidence type="ECO:0000256" key="2">
    <source>
        <dbReference type="ARBA" id="ARBA00022692"/>
    </source>
</evidence>
<keyword evidence="8" id="KW-0282">Flagellum</keyword>
<dbReference type="Proteomes" id="UP000029986">
    <property type="component" value="Chromosome"/>
</dbReference>
<dbReference type="HOGENOM" id="CLU_113213_1_0_6"/>
<comment type="similarity">
    <text evidence="6 7">Belongs to the FliO/MopB family.</text>
</comment>
<proteinExistence type="inferred from homology"/>
<comment type="subcellular location">
    <subcellularLocation>
        <location evidence="7">Cell membrane</location>
    </subcellularLocation>
    <subcellularLocation>
        <location evidence="7">Bacterial flagellum basal body</location>
    </subcellularLocation>
</comment>
<evidence type="ECO:0000256" key="1">
    <source>
        <dbReference type="ARBA" id="ARBA00022475"/>
    </source>
</evidence>
<dbReference type="EMBL" id="CP009706">
    <property type="protein sequence ID" value="AIU73318.1"/>
    <property type="molecule type" value="Genomic_DNA"/>
</dbReference>
<keyword evidence="9" id="KW-1185">Reference proteome</keyword>
<keyword evidence="8" id="KW-0969">Cilium</keyword>
<evidence type="ECO:0000313" key="8">
    <source>
        <dbReference type="EMBL" id="AIU73318.1"/>
    </source>
</evidence>
<dbReference type="PATRIC" id="fig|1453496.5.peg.2764"/>
<dbReference type="GO" id="GO:0009425">
    <property type="term" value="C:bacterial-type flagellum basal body"/>
    <property type="evidence" value="ECO:0007669"/>
    <property type="project" value="UniProtKB-SubCell"/>
</dbReference>
<dbReference type="InterPro" id="IPR052205">
    <property type="entry name" value="FliO/MopB"/>
</dbReference>
<evidence type="ECO:0000256" key="7">
    <source>
        <dbReference type="RuleBase" id="RU362064"/>
    </source>
</evidence>
<protein>
    <recommendedName>
        <fullName evidence="7">Flagellar protein</fullName>
    </recommendedName>
</protein>
<dbReference type="KEGG" id="hav:AT03_13555"/>
<dbReference type="GO" id="GO:0044781">
    <property type="term" value="P:bacterial-type flagellum organization"/>
    <property type="evidence" value="ECO:0007669"/>
    <property type="project" value="UniProtKB-UniRule"/>
</dbReference>
<sequence>MIPATSTSTSAPAAPAVPTGSVLTQVGSTLGAILLLILIIGWLVKRLGFAPKNSRNSMLNVRASCSLGTRERVVVVEVDNQCLVLGVTSQNVTHLHTFTAPLAEDEPVEKKQDFSQIFKQVIQQQFGKRGDKS</sequence>
<gene>
    <name evidence="8" type="ORF">AT03_13555</name>
</gene>
<dbReference type="NCBIfam" id="TIGR03500">
    <property type="entry name" value="FliO_TIGR"/>
    <property type="match status" value="1"/>
</dbReference>
<dbReference type="InterPro" id="IPR022781">
    <property type="entry name" value="Flagellar_biosynth_FliO"/>
</dbReference>
<dbReference type="OrthoDB" id="6897726at2"/>
<feature type="transmembrane region" description="Helical" evidence="7">
    <location>
        <begin position="22"/>
        <end position="44"/>
    </location>
</feature>
<evidence type="ECO:0000256" key="5">
    <source>
        <dbReference type="ARBA" id="ARBA00023143"/>
    </source>
</evidence>
<dbReference type="Pfam" id="PF04347">
    <property type="entry name" value="FliO"/>
    <property type="match status" value="1"/>
</dbReference>
<evidence type="ECO:0000256" key="4">
    <source>
        <dbReference type="ARBA" id="ARBA00023136"/>
    </source>
</evidence>
<dbReference type="PANTHER" id="PTHR38766">
    <property type="entry name" value="FLAGELLAR PROTEIN FLIO"/>
    <property type="match status" value="1"/>
</dbReference>